<feature type="domain" description="SH3" evidence="5">
    <location>
        <begin position="412"/>
        <end position="471"/>
    </location>
</feature>
<dbReference type="Gene3D" id="2.30.30.40">
    <property type="entry name" value="SH3 Domains"/>
    <property type="match status" value="3"/>
</dbReference>
<sequence length="471" mass="54310">MRDDSSKRCASSQRLDMNIQQQSDTSYWYKHMFKKMHRIEQGDQSVLKYRARDFASPTPSYHSGRAWTPTPRLESRPGSRLEYECAPRRSKSVGRYVDTSLHNDEDIVERWREERARLSARSPTSSQKNLNSIQPSAAVHSNENGSTSRDFLELKKSVKEEMINRQRVEKLSEELEQQRSRRHGYVPSASPALQKNFDRFDGLLNDFGRDGRRSATPARTIPAIIATCTALYSFRAQSARELSFNRGDVIRVHRVVDVNWLEGERNGQIGIFPSSYVQMDERLPEERMKLIALFPFFARNRNELSLKKGEIVRYRRSIDANWLEGVNNRGEIGIFPKTYVQEIRDSGNKLTTDFDIDSSTPDRPKTPKIFTSIPREESPLPSKKMSHGDEVQAWQKKHTNEGLSGPAQIIPRNAETYRALYAYKPQNVDELELCENDIVFVVEKCDDGWYIGTSLRSGQFGTFPGNYVERH</sequence>
<dbReference type="Pfam" id="PF00018">
    <property type="entry name" value="SH3_1"/>
    <property type="match status" value="2"/>
</dbReference>
<evidence type="ECO:0000256" key="3">
    <source>
        <dbReference type="PROSITE-ProRule" id="PRU00192"/>
    </source>
</evidence>
<dbReference type="CDD" id="cd11780">
    <property type="entry name" value="SH3_Sorbs_3"/>
    <property type="match status" value="1"/>
</dbReference>
<dbReference type="Pfam" id="PF14604">
    <property type="entry name" value="SH3_9"/>
    <property type="match status" value="1"/>
</dbReference>
<dbReference type="FunFam" id="2.30.30.40:FF:000001">
    <property type="entry name" value="Sorbin and SH3 domain-containing protein 1 isoform 2"/>
    <property type="match status" value="1"/>
</dbReference>
<dbReference type="PROSITE" id="PS50002">
    <property type="entry name" value="SH3"/>
    <property type="match status" value="3"/>
</dbReference>
<reference evidence="6" key="1">
    <citation type="journal article" date="2011" name="Genome Res.">
        <title>Deep small RNA sequencing from the nematode Ascaris reveals conservation, functional diversification, and novel developmental profiles.</title>
        <authorList>
            <person name="Wang J."/>
            <person name="Czech B."/>
            <person name="Crunk A."/>
            <person name="Wallace A."/>
            <person name="Mitreva M."/>
            <person name="Hannon G.J."/>
            <person name="Davis R.E."/>
        </authorList>
    </citation>
    <scope>NUCLEOTIDE SEQUENCE</scope>
</reference>
<feature type="region of interest" description="Disordered" evidence="4">
    <location>
        <begin position="118"/>
        <end position="148"/>
    </location>
</feature>
<feature type="region of interest" description="Disordered" evidence="4">
    <location>
        <begin position="351"/>
        <end position="386"/>
    </location>
</feature>
<feature type="domain" description="SH3" evidence="5">
    <location>
        <begin position="223"/>
        <end position="282"/>
    </location>
</feature>
<feature type="compositionally biased region" description="Polar residues" evidence="4">
    <location>
        <begin position="121"/>
        <end position="148"/>
    </location>
</feature>
<feature type="domain" description="SH3" evidence="5">
    <location>
        <begin position="285"/>
        <end position="345"/>
    </location>
</feature>
<evidence type="ECO:0000259" key="5">
    <source>
        <dbReference type="PROSITE" id="PS50002"/>
    </source>
</evidence>
<dbReference type="InterPro" id="IPR001452">
    <property type="entry name" value="SH3_domain"/>
</dbReference>
<evidence type="ECO:0000256" key="1">
    <source>
        <dbReference type="ARBA" id="ARBA00022443"/>
    </source>
</evidence>
<evidence type="ECO:0000313" key="6">
    <source>
        <dbReference type="EMBL" id="ADY44974.1"/>
    </source>
</evidence>
<organism evidence="6">
    <name type="scientific">Ascaris suum</name>
    <name type="common">Pig roundworm</name>
    <name type="synonym">Ascaris lumbricoides</name>
    <dbReference type="NCBI Taxonomy" id="6253"/>
    <lineage>
        <taxon>Eukaryota</taxon>
        <taxon>Metazoa</taxon>
        <taxon>Ecdysozoa</taxon>
        <taxon>Nematoda</taxon>
        <taxon>Chromadorea</taxon>
        <taxon>Rhabditida</taxon>
        <taxon>Spirurina</taxon>
        <taxon>Ascaridomorpha</taxon>
        <taxon>Ascaridoidea</taxon>
        <taxon>Ascarididae</taxon>
        <taxon>Ascaris</taxon>
    </lineage>
</organism>
<dbReference type="PRINTS" id="PR00499">
    <property type="entry name" value="P67PHOX"/>
</dbReference>
<dbReference type="SMART" id="SM00326">
    <property type="entry name" value="SH3"/>
    <property type="match status" value="3"/>
</dbReference>
<dbReference type="PANTHER" id="PTHR14167">
    <property type="entry name" value="SH3 DOMAIN-CONTAINING"/>
    <property type="match status" value="1"/>
</dbReference>
<keyword evidence="2" id="KW-0677">Repeat</keyword>
<dbReference type="PANTHER" id="PTHR14167:SF116">
    <property type="entry name" value="CAP, ISOFORM AC"/>
    <property type="match status" value="1"/>
</dbReference>
<accession>F1L4C0</accession>
<dbReference type="PRINTS" id="PR00452">
    <property type="entry name" value="SH3DOMAIN"/>
</dbReference>
<keyword evidence="1 3" id="KW-0728">SH3 domain</keyword>
<feature type="region of interest" description="Disordered" evidence="4">
    <location>
        <begin position="55"/>
        <end position="78"/>
    </location>
</feature>
<protein>
    <submittedName>
        <fullName evidence="6">Sorbin and SH3 domain-containing protein 1</fullName>
    </submittedName>
</protein>
<dbReference type="EMBL" id="JI171101">
    <property type="protein sequence ID" value="ADY44974.1"/>
    <property type="molecule type" value="mRNA"/>
</dbReference>
<name>F1L4C0_ASCSU</name>
<dbReference type="CDD" id="cd11781">
    <property type="entry name" value="SH3_Sorbs_1"/>
    <property type="match status" value="1"/>
</dbReference>
<dbReference type="InterPro" id="IPR036028">
    <property type="entry name" value="SH3-like_dom_sf"/>
</dbReference>
<proteinExistence type="evidence at transcript level"/>
<evidence type="ECO:0000256" key="2">
    <source>
        <dbReference type="ARBA" id="ARBA00022737"/>
    </source>
</evidence>
<evidence type="ECO:0000256" key="4">
    <source>
        <dbReference type="SAM" id="MobiDB-lite"/>
    </source>
</evidence>
<dbReference type="SUPFAM" id="SSF50044">
    <property type="entry name" value="SH3-domain"/>
    <property type="match status" value="3"/>
</dbReference>
<dbReference type="AlphaFoldDB" id="F1L4C0"/>
<dbReference type="InterPro" id="IPR050384">
    <property type="entry name" value="Endophilin_SH3RF"/>
</dbReference>